<feature type="compositionally biased region" description="Polar residues" evidence="1">
    <location>
        <begin position="165"/>
        <end position="175"/>
    </location>
</feature>
<evidence type="ECO:0000313" key="3">
    <source>
        <dbReference type="Proteomes" id="UP000567179"/>
    </source>
</evidence>
<feature type="compositionally biased region" description="Low complexity" evidence="1">
    <location>
        <begin position="341"/>
        <end position="357"/>
    </location>
</feature>
<gene>
    <name evidence="2" type="ORF">D9619_002288</name>
</gene>
<dbReference type="Proteomes" id="UP000567179">
    <property type="component" value="Unassembled WGS sequence"/>
</dbReference>
<dbReference type="EMBL" id="JAACJJ010000028">
    <property type="protein sequence ID" value="KAF5321633.1"/>
    <property type="molecule type" value="Genomic_DNA"/>
</dbReference>
<feature type="region of interest" description="Disordered" evidence="1">
    <location>
        <begin position="313"/>
        <end position="363"/>
    </location>
</feature>
<reference evidence="2 3" key="1">
    <citation type="journal article" date="2020" name="ISME J.">
        <title>Uncovering the hidden diversity of litter-decomposition mechanisms in mushroom-forming fungi.</title>
        <authorList>
            <person name="Floudas D."/>
            <person name="Bentzer J."/>
            <person name="Ahren D."/>
            <person name="Johansson T."/>
            <person name="Persson P."/>
            <person name="Tunlid A."/>
        </authorList>
    </citation>
    <scope>NUCLEOTIDE SEQUENCE [LARGE SCALE GENOMIC DNA]</scope>
    <source>
        <strain evidence="2 3">CBS 101986</strain>
    </source>
</reference>
<name>A0A8H5BEK0_9AGAR</name>
<comment type="caution">
    <text evidence="2">The sequence shown here is derived from an EMBL/GenBank/DDBJ whole genome shotgun (WGS) entry which is preliminary data.</text>
</comment>
<evidence type="ECO:0000256" key="1">
    <source>
        <dbReference type="SAM" id="MobiDB-lite"/>
    </source>
</evidence>
<feature type="region of interest" description="Disordered" evidence="1">
    <location>
        <begin position="163"/>
        <end position="200"/>
    </location>
</feature>
<feature type="compositionally biased region" description="Low complexity" evidence="1">
    <location>
        <begin position="176"/>
        <end position="190"/>
    </location>
</feature>
<feature type="region of interest" description="Disordered" evidence="1">
    <location>
        <begin position="115"/>
        <end position="134"/>
    </location>
</feature>
<dbReference type="AlphaFoldDB" id="A0A8H5BEK0"/>
<accession>A0A8H5BEK0</accession>
<evidence type="ECO:0000313" key="2">
    <source>
        <dbReference type="EMBL" id="KAF5321633.1"/>
    </source>
</evidence>
<sequence>MTLRPTNQQRMGSYGRVPECHMFSGARNTVLYPGTIILLSDEDRGRRTPMQTAFENAEDITIYGGFYGTDANKALEHARLGLQPYGGLDVALRREEAALRREELALRHQSELEKRKFQRGIAPPAAPQSFNPLDYRSRDVATPALWRHNTNSYGNRPAAVYFPVTDSTQSNGNRHTSTSSTPSRPAQSTSGNKGTIPLFMSANSQNDRAGENRNASSQRHLYPEAKNTVVYPGTIILLSGNDAAHETLFRDASDTRMFGGFCASGEPRIALEYAQSFEAMSVADVLKLEEIQLQREKVALEREKLKYLNRASGAGTASDEGLGSSHGGGQYRQSETHHRTNPSNGAGPTNTGGTASNWSPANEEYRIASGIAKTQL</sequence>
<keyword evidence="3" id="KW-1185">Reference proteome</keyword>
<proteinExistence type="predicted"/>
<protein>
    <submittedName>
        <fullName evidence="2">Uncharacterized protein</fullName>
    </submittedName>
</protein>
<organism evidence="2 3">
    <name type="scientific">Psilocybe cf. subviscida</name>
    <dbReference type="NCBI Taxonomy" id="2480587"/>
    <lineage>
        <taxon>Eukaryota</taxon>
        <taxon>Fungi</taxon>
        <taxon>Dikarya</taxon>
        <taxon>Basidiomycota</taxon>
        <taxon>Agaricomycotina</taxon>
        <taxon>Agaricomycetes</taxon>
        <taxon>Agaricomycetidae</taxon>
        <taxon>Agaricales</taxon>
        <taxon>Agaricineae</taxon>
        <taxon>Strophariaceae</taxon>
        <taxon>Psilocybe</taxon>
    </lineage>
</organism>